<dbReference type="EMBL" id="JBHTCR010000003">
    <property type="protein sequence ID" value="MFC7346953.1"/>
    <property type="molecule type" value="Genomic_DNA"/>
</dbReference>
<organism evidence="2 3">
    <name type="scientific">Chryseobacterium zhengzhouense</name>
    <dbReference type="NCBI Taxonomy" id="1636086"/>
    <lineage>
        <taxon>Bacteria</taxon>
        <taxon>Pseudomonadati</taxon>
        <taxon>Bacteroidota</taxon>
        <taxon>Flavobacteriia</taxon>
        <taxon>Flavobacteriales</taxon>
        <taxon>Weeksellaceae</taxon>
        <taxon>Chryseobacterium group</taxon>
        <taxon>Chryseobacterium</taxon>
    </lineage>
</organism>
<evidence type="ECO:0000256" key="1">
    <source>
        <dbReference type="SAM" id="Phobius"/>
    </source>
</evidence>
<protein>
    <recommendedName>
        <fullName evidence="4">C4-dicarboxylate ABC transporter</fullName>
    </recommendedName>
</protein>
<keyword evidence="1" id="KW-1133">Transmembrane helix</keyword>
<keyword evidence="1" id="KW-0812">Transmembrane</keyword>
<sequence length="58" mass="6667">MKLHLIIFAILIAGFVSYNLFFATADDRLNTLINILYASVLFGYISFMAYTVLKKMKK</sequence>
<evidence type="ECO:0000313" key="3">
    <source>
        <dbReference type="Proteomes" id="UP001596550"/>
    </source>
</evidence>
<keyword evidence="1" id="KW-0472">Membrane</keyword>
<dbReference type="RefSeq" id="WP_378177429.1">
    <property type="nucleotide sequence ID" value="NZ_JBHTCR010000003.1"/>
</dbReference>
<accession>A0ABW2LXD2</accession>
<keyword evidence="3" id="KW-1185">Reference proteome</keyword>
<proteinExistence type="predicted"/>
<evidence type="ECO:0008006" key="4">
    <source>
        <dbReference type="Google" id="ProtNLM"/>
    </source>
</evidence>
<comment type="caution">
    <text evidence="2">The sequence shown here is derived from an EMBL/GenBank/DDBJ whole genome shotgun (WGS) entry which is preliminary data.</text>
</comment>
<name>A0ABW2LXD2_9FLAO</name>
<dbReference type="Proteomes" id="UP001596550">
    <property type="component" value="Unassembled WGS sequence"/>
</dbReference>
<evidence type="ECO:0000313" key="2">
    <source>
        <dbReference type="EMBL" id="MFC7346953.1"/>
    </source>
</evidence>
<reference evidence="3" key="1">
    <citation type="journal article" date="2019" name="Int. J. Syst. Evol. Microbiol.">
        <title>The Global Catalogue of Microorganisms (GCM) 10K type strain sequencing project: providing services to taxonomists for standard genome sequencing and annotation.</title>
        <authorList>
            <consortium name="The Broad Institute Genomics Platform"/>
            <consortium name="The Broad Institute Genome Sequencing Center for Infectious Disease"/>
            <person name="Wu L."/>
            <person name="Ma J."/>
        </authorList>
    </citation>
    <scope>NUCLEOTIDE SEQUENCE [LARGE SCALE GENOMIC DNA]</scope>
    <source>
        <strain evidence="3">CCUG 54781</strain>
    </source>
</reference>
<feature type="transmembrane region" description="Helical" evidence="1">
    <location>
        <begin position="35"/>
        <end position="53"/>
    </location>
</feature>
<gene>
    <name evidence="2" type="ORF">ACFQO9_09525</name>
</gene>